<name>A0ABM7W8X5_9BACT</name>
<gene>
    <name evidence="2" type="ORF">DPPLL_17410</name>
</gene>
<dbReference type="InterPro" id="IPR009875">
    <property type="entry name" value="PilZ_domain"/>
</dbReference>
<dbReference type="Pfam" id="PF07238">
    <property type="entry name" value="PilZ"/>
    <property type="match status" value="1"/>
</dbReference>
<dbReference type="EMBL" id="AP025516">
    <property type="protein sequence ID" value="BDD87376.1"/>
    <property type="molecule type" value="Genomic_DNA"/>
</dbReference>
<sequence length="230" mass="25792">MTASPDILSDVPDAKPVRVFLPIQGSKERYRISGVYQKSEAPRFNLLFAPGILPVDALDLHQSCLIIIDMGGPNVSVEAKITGTHERKLEMILQKSISHDQMREFFRVDAAARVISSSFQPQLYGKDREPWTMQGTTIDISGSGILASFPEKVPMDEPIRLEITLPTEPPEIVRVLAHPVRAVQIDDDRWEVAFHFDDISIEDRDKIIGCCLVIQRRLLRLKVPVPNSAA</sequence>
<protein>
    <recommendedName>
        <fullName evidence="1">PilZ domain-containing protein</fullName>
    </recommendedName>
</protein>
<organism evidence="2 3">
    <name type="scientific">Desulfofustis limnaeus</name>
    <dbReference type="NCBI Taxonomy" id="2740163"/>
    <lineage>
        <taxon>Bacteria</taxon>
        <taxon>Pseudomonadati</taxon>
        <taxon>Thermodesulfobacteriota</taxon>
        <taxon>Desulfobulbia</taxon>
        <taxon>Desulfobulbales</taxon>
        <taxon>Desulfocapsaceae</taxon>
        <taxon>Desulfofustis</taxon>
    </lineage>
</organism>
<reference evidence="2 3" key="1">
    <citation type="submission" date="2022-01" db="EMBL/GenBank/DDBJ databases">
        <title>Desulfofustis limnae sp. nov., a novel mesophilic sulfate-reducing bacterium isolated from marsh soil.</title>
        <authorList>
            <person name="Watanabe M."/>
            <person name="Takahashi A."/>
            <person name="Kojima H."/>
            <person name="Fukui M."/>
        </authorList>
    </citation>
    <scope>NUCLEOTIDE SEQUENCE [LARGE SCALE GENOMIC DNA]</scope>
    <source>
        <strain evidence="2 3">PPLL</strain>
    </source>
</reference>
<keyword evidence="3" id="KW-1185">Reference proteome</keyword>
<accession>A0ABM7W8X5</accession>
<proteinExistence type="predicted"/>
<dbReference type="Proteomes" id="UP000830055">
    <property type="component" value="Chromosome"/>
</dbReference>
<evidence type="ECO:0000313" key="3">
    <source>
        <dbReference type="Proteomes" id="UP000830055"/>
    </source>
</evidence>
<feature type="domain" description="PilZ" evidence="1">
    <location>
        <begin position="103"/>
        <end position="211"/>
    </location>
</feature>
<dbReference type="RefSeq" id="WP_284154406.1">
    <property type="nucleotide sequence ID" value="NZ_AP025516.1"/>
</dbReference>
<dbReference type="Gene3D" id="2.40.10.220">
    <property type="entry name" value="predicted glycosyltransferase like domains"/>
    <property type="match status" value="1"/>
</dbReference>
<evidence type="ECO:0000313" key="2">
    <source>
        <dbReference type="EMBL" id="BDD87376.1"/>
    </source>
</evidence>
<evidence type="ECO:0000259" key="1">
    <source>
        <dbReference type="Pfam" id="PF07238"/>
    </source>
</evidence>